<organism evidence="3 4">
    <name type="scientific">Lagenidium giganteum</name>
    <dbReference type="NCBI Taxonomy" id="4803"/>
    <lineage>
        <taxon>Eukaryota</taxon>
        <taxon>Sar</taxon>
        <taxon>Stramenopiles</taxon>
        <taxon>Oomycota</taxon>
        <taxon>Peronosporomycetes</taxon>
        <taxon>Pythiales</taxon>
        <taxon>Pythiaceae</taxon>
    </lineage>
</organism>
<keyword evidence="4" id="KW-1185">Reference proteome</keyword>
<proteinExistence type="predicted"/>
<name>A0AAV2YNI6_9STRA</name>
<reference evidence="3" key="2">
    <citation type="journal article" date="2023" name="Microbiol Resour">
        <title>Decontamination and Annotation of the Draft Genome Sequence of the Oomycete Lagenidium giganteum ARSEF 373.</title>
        <authorList>
            <person name="Morgan W.R."/>
            <person name="Tartar A."/>
        </authorList>
    </citation>
    <scope>NUCLEOTIDE SEQUENCE</scope>
    <source>
        <strain evidence="3">ARSEF 373</strain>
    </source>
</reference>
<feature type="domain" description="HTH CENPB-type" evidence="2">
    <location>
        <begin position="21"/>
        <end position="67"/>
    </location>
</feature>
<accession>A0AAV2YNI6</accession>
<dbReference type="Proteomes" id="UP001146120">
    <property type="component" value="Unassembled WGS sequence"/>
</dbReference>
<evidence type="ECO:0000313" key="3">
    <source>
        <dbReference type="EMBL" id="DAZ94229.1"/>
    </source>
</evidence>
<sequence>MTTEHQARHREAGDGKVVCAEAEERLVAWINDLRIEGIPVSSAMIPARAVDVSRRYDVPEGKFAASHTNASCVHTSSLFVVIRIKSLSAAHEATAAFAQEIRDDMERHSITRLLNADQTAGFFEHLPKRTIDASGTKTVWVTCGGRDKQRAIAMLLADASGAHFPLFLVLHAKPSSVPETQATSEADILGFGPIVWKEVRRLQEAHNVHIHGNSTAWGNAELMCTFLDLANRTSAPFVLSPPKRSNVVRWVCEAWGRVSARTIKRGLMKCGYIDRDQVNEAADLTVYGVGDPEPASAVA</sequence>
<evidence type="ECO:0000313" key="4">
    <source>
        <dbReference type="Proteomes" id="UP001146120"/>
    </source>
</evidence>
<reference evidence="3" key="1">
    <citation type="submission" date="2022-11" db="EMBL/GenBank/DDBJ databases">
        <authorList>
            <person name="Morgan W.R."/>
            <person name="Tartar A."/>
        </authorList>
    </citation>
    <scope>NUCLEOTIDE SEQUENCE</scope>
    <source>
        <strain evidence="3">ARSEF 373</strain>
    </source>
</reference>
<dbReference type="Pfam" id="PF03221">
    <property type="entry name" value="HTH_Tnp_Tc5"/>
    <property type="match status" value="1"/>
</dbReference>
<comment type="caution">
    <text evidence="3">The sequence shown here is derived from an EMBL/GenBank/DDBJ whole genome shotgun (WGS) entry which is preliminary data.</text>
</comment>
<dbReference type="InterPro" id="IPR006600">
    <property type="entry name" value="HTH_CenpB_DNA-bd_dom"/>
</dbReference>
<dbReference type="AlphaFoldDB" id="A0AAV2YNI6"/>
<evidence type="ECO:0000259" key="2">
    <source>
        <dbReference type="Pfam" id="PF03221"/>
    </source>
</evidence>
<keyword evidence="1" id="KW-0238">DNA-binding</keyword>
<protein>
    <recommendedName>
        <fullName evidence="2">HTH CENPB-type domain-containing protein</fullName>
    </recommendedName>
</protein>
<dbReference type="EMBL" id="DAKRPA010000262">
    <property type="protein sequence ID" value="DAZ94229.1"/>
    <property type="molecule type" value="Genomic_DNA"/>
</dbReference>
<evidence type="ECO:0000256" key="1">
    <source>
        <dbReference type="ARBA" id="ARBA00023125"/>
    </source>
</evidence>
<gene>
    <name evidence="3" type="ORF">N0F65_001079</name>
</gene>